<keyword evidence="5" id="KW-0407">Ion channel</keyword>
<reference evidence="7" key="1">
    <citation type="journal article" date="2008" name="Nat. Genet.">
        <title>The Pristionchus pacificus genome provides a unique perspective on nematode lifestyle and parasitism.</title>
        <authorList>
            <person name="Dieterich C."/>
            <person name="Clifton S.W."/>
            <person name="Schuster L.N."/>
            <person name="Chinwalla A."/>
            <person name="Delehaunty K."/>
            <person name="Dinkelacker I."/>
            <person name="Fulton L."/>
            <person name="Fulton R."/>
            <person name="Godfrey J."/>
            <person name="Minx P."/>
            <person name="Mitreva M."/>
            <person name="Roeseler W."/>
            <person name="Tian H."/>
            <person name="Witte H."/>
            <person name="Yang S.P."/>
            <person name="Wilson R.K."/>
            <person name="Sommer R.J."/>
        </authorList>
    </citation>
    <scope>NUCLEOTIDE SEQUENCE [LARGE SCALE GENOMIC DNA]</scope>
    <source>
        <strain evidence="7">PS312</strain>
    </source>
</reference>
<protein>
    <submittedName>
        <fullName evidence="6">Transmembrane ion channel</fullName>
    </submittedName>
</protein>
<accession>A0A2A6CJ63</accession>
<dbReference type="GO" id="GO:0007268">
    <property type="term" value="P:chemical synaptic transmission"/>
    <property type="evidence" value="ECO:0000318"/>
    <property type="project" value="GO_Central"/>
</dbReference>
<keyword evidence="5" id="KW-0406">Ion transport</keyword>
<dbReference type="GO" id="GO:1904315">
    <property type="term" value="F:transmitter-gated monoatomic ion channel activity involved in regulation of postsynaptic membrane potential"/>
    <property type="evidence" value="ECO:0000318"/>
    <property type="project" value="GO_Central"/>
</dbReference>
<comment type="similarity">
    <text evidence="5">Belongs to the ligand-gated ion channel (TC 1.A.9) family.</text>
</comment>
<dbReference type="InterPro" id="IPR018000">
    <property type="entry name" value="Neurotransmitter_ion_chnl_CS"/>
</dbReference>
<evidence type="ECO:0000256" key="5">
    <source>
        <dbReference type="RuleBase" id="RU000687"/>
    </source>
</evidence>
<dbReference type="Gene3D" id="2.70.170.10">
    <property type="entry name" value="Neurotransmitter-gated ion-channel ligand-binding domain"/>
    <property type="match status" value="1"/>
</dbReference>
<dbReference type="GO" id="GO:0034220">
    <property type="term" value="P:monoatomic ion transmembrane transport"/>
    <property type="evidence" value="ECO:0000318"/>
    <property type="project" value="GO_Central"/>
</dbReference>
<dbReference type="PRINTS" id="PR00252">
    <property type="entry name" value="NRIONCHANNEL"/>
</dbReference>
<dbReference type="OrthoDB" id="5866477at2759"/>
<accession>A0A8R1UYI2</accession>
<evidence type="ECO:0000313" key="6">
    <source>
        <dbReference type="EnsemblMetazoa" id="PPA41330.1"/>
    </source>
</evidence>
<feature type="transmembrane region" description="Helical" evidence="5">
    <location>
        <begin position="253"/>
        <end position="273"/>
    </location>
</feature>
<dbReference type="SUPFAM" id="SSF90112">
    <property type="entry name" value="Neurotransmitter-gated ion-channel transmembrane pore"/>
    <property type="match status" value="1"/>
</dbReference>
<dbReference type="GO" id="GO:0043005">
    <property type="term" value="C:neuron projection"/>
    <property type="evidence" value="ECO:0000318"/>
    <property type="project" value="GO_Central"/>
</dbReference>
<name>A0A2A6CJ63_PRIPA</name>
<feature type="transmembrane region" description="Helical" evidence="5">
    <location>
        <begin position="341"/>
        <end position="360"/>
    </location>
</feature>
<feature type="chain" id="PRO_5042620829" evidence="5">
    <location>
        <begin position="20"/>
        <end position="379"/>
    </location>
</feature>
<dbReference type="SUPFAM" id="SSF63712">
    <property type="entry name" value="Nicotinic receptor ligand binding domain-like"/>
    <property type="match status" value="1"/>
</dbReference>
<dbReference type="CDD" id="cd18989">
    <property type="entry name" value="LGIC_ECD_cation"/>
    <property type="match status" value="1"/>
</dbReference>
<dbReference type="InterPro" id="IPR006202">
    <property type="entry name" value="Neur_chan_lig-bd"/>
</dbReference>
<dbReference type="GO" id="GO:0004888">
    <property type="term" value="F:transmembrane signaling receptor activity"/>
    <property type="evidence" value="ECO:0007669"/>
    <property type="project" value="InterPro"/>
</dbReference>
<reference evidence="6" key="2">
    <citation type="submission" date="2022-06" db="UniProtKB">
        <authorList>
            <consortium name="EnsemblMetazoa"/>
        </authorList>
    </citation>
    <scope>IDENTIFICATION</scope>
    <source>
        <strain evidence="6">PS312</strain>
    </source>
</reference>
<dbReference type="FunFam" id="1.20.58.390:FF:000146">
    <property type="entry name" value="Uncharacterized protein"/>
    <property type="match status" value="1"/>
</dbReference>
<dbReference type="EnsemblMetazoa" id="PPA41330.1">
    <property type="protein sequence ID" value="PPA41330.1"/>
    <property type="gene ID" value="WBGene00279699"/>
</dbReference>
<dbReference type="FunFam" id="2.70.170.10:FF:000122">
    <property type="entry name" value="Uncharacterized protein"/>
    <property type="match status" value="1"/>
</dbReference>
<dbReference type="GO" id="GO:0098794">
    <property type="term" value="C:postsynapse"/>
    <property type="evidence" value="ECO:0007669"/>
    <property type="project" value="GOC"/>
</dbReference>
<evidence type="ECO:0000256" key="4">
    <source>
        <dbReference type="ARBA" id="ARBA00023136"/>
    </source>
</evidence>
<dbReference type="GO" id="GO:1902495">
    <property type="term" value="C:transmembrane transporter complex"/>
    <property type="evidence" value="ECO:0000318"/>
    <property type="project" value="GO_Central"/>
</dbReference>
<dbReference type="InterPro" id="IPR038050">
    <property type="entry name" value="Neuro_actylchol_rec"/>
</dbReference>
<dbReference type="GO" id="GO:0045202">
    <property type="term" value="C:synapse"/>
    <property type="evidence" value="ECO:0000318"/>
    <property type="project" value="GO_Central"/>
</dbReference>
<evidence type="ECO:0000256" key="3">
    <source>
        <dbReference type="ARBA" id="ARBA00022989"/>
    </source>
</evidence>
<dbReference type="InterPro" id="IPR006201">
    <property type="entry name" value="Neur_channel"/>
</dbReference>
<dbReference type="Pfam" id="PF02931">
    <property type="entry name" value="Neur_chan_LBD"/>
    <property type="match status" value="1"/>
</dbReference>
<feature type="signal peptide" evidence="5">
    <location>
        <begin position="1"/>
        <end position="19"/>
    </location>
</feature>
<dbReference type="Gene3D" id="1.20.58.390">
    <property type="entry name" value="Neurotransmitter-gated ion-channel transmembrane domain"/>
    <property type="match status" value="1"/>
</dbReference>
<sequence>MRAIDLPCLLILSLNIARGDPVPEDALTRRLFDGYNREVSPYMIRSNLSTPMQVSISLTQAVISGMNERDWTTRMLTTVNYRWVDPRFRWEPSYYDGITELAAKSSAVWQPDVYPCESQTVETILPEANSARIRYTGEVMLDIFQIVDFNCPMNFDAFPFDVQHCVICFALEDFSDSSSYSLVHVSPAKVDLLGNSEWQFTTNLTCTSYVRFIFSLSRRLFFWVALIIVPTCLICIVALVGIFFAGEERNIEIAASIGLTTMTSLMLVVTILADSLAKADNLPGLGWFVLIDIGIVCVAVIAALILDHLRSLAVSISRKKGKRAHCAGFLASKRSYQVTRVFLFGLSILALILNVVLSWSTSQSELNYNLEPPFPPTIQ</sequence>
<dbReference type="GO" id="GO:0005886">
    <property type="term" value="C:plasma membrane"/>
    <property type="evidence" value="ECO:0000318"/>
    <property type="project" value="GO_Central"/>
</dbReference>
<dbReference type="InterPro" id="IPR036719">
    <property type="entry name" value="Neuro-gated_channel_TM_sf"/>
</dbReference>
<dbReference type="Proteomes" id="UP000005239">
    <property type="component" value="Unassembled WGS sequence"/>
</dbReference>
<dbReference type="PANTHER" id="PTHR18945">
    <property type="entry name" value="NEUROTRANSMITTER GATED ION CHANNEL"/>
    <property type="match status" value="1"/>
</dbReference>
<comment type="subcellular location">
    <subcellularLocation>
        <location evidence="1">Membrane</location>
        <topology evidence="1">Multi-pass membrane protein</topology>
    </subcellularLocation>
</comment>
<dbReference type="GO" id="GO:0005231">
    <property type="term" value="F:excitatory extracellular ligand-gated monoatomic ion channel activity"/>
    <property type="evidence" value="ECO:0000318"/>
    <property type="project" value="GO_Central"/>
</dbReference>
<proteinExistence type="inferred from homology"/>
<evidence type="ECO:0000313" key="7">
    <source>
        <dbReference type="Proteomes" id="UP000005239"/>
    </source>
</evidence>
<evidence type="ECO:0000256" key="1">
    <source>
        <dbReference type="ARBA" id="ARBA00004141"/>
    </source>
</evidence>
<feature type="transmembrane region" description="Helical" evidence="5">
    <location>
        <begin position="220"/>
        <end position="246"/>
    </location>
</feature>
<dbReference type="AlphaFoldDB" id="A0A2A6CJ63"/>
<keyword evidence="2 5" id="KW-0812">Transmembrane</keyword>
<dbReference type="InterPro" id="IPR036734">
    <property type="entry name" value="Neur_chan_lig-bd_sf"/>
</dbReference>
<feature type="transmembrane region" description="Helical" evidence="5">
    <location>
        <begin position="285"/>
        <end position="306"/>
    </location>
</feature>
<keyword evidence="4 5" id="KW-0472">Membrane</keyword>
<keyword evidence="3 5" id="KW-1133">Transmembrane helix</keyword>
<gene>
    <name evidence="6" type="primary">WBGene00279699</name>
</gene>
<keyword evidence="5" id="KW-0813">Transport</keyword>
<keyword evidence="5" id="KW-0732">Signal</keyword>
<dbReference type="GO" id="GO:0042391">
    <property type="term" value="P:regulation of membrane potential"/>
    <property type="evidence" value="ECO:0000318"/>
    <property type="project" value="GO_Central"/>
</dbReference>
<dbReference type="PROSITE" id="PS00236">
    <property type="entry name" value="NEUROTR_ION_CHANNEL"/>
    <property type="match status" value="1"/>
</dbReference>
<keyword evidence="7" id="KW-1185">Reference proteome</keyword>
<evidence type="ECO:0000256" key="2">
    <source>
        <dbReference type="ARBA" id="ARBA00022692"/>
    </source>
</evidence>
<organism evidence="6 7">
    <name type="scientific">Pristionchus pacificus</name>
    <name type="common">Parasitic nematode worm</name>
    <dbReference type="NCBI Taxonomy" id="54126"/>
    <lineage>
        <taxon>Eukaryota</taxon>
        <taxon>Metazoa</taxon>
        <taxon>Ecdysozoa</taxon>
        <taxon>Nematoda</taxon>
        <taxon>Chromadorea</taxon>
        <taxon>Rhabditida</taxon>
        <taxon>Rhabditina</taxon>
        <taxon>Diplogasteromorpha</taxon>
        <taxon>Diplogasteroidea</taxon>
        <taxon>Neodiplogasteridae</taxon>
        <taxon>Pristionchus</taxon>
    </lineage>
</organism>